<organism evidence="6 7">
    <name type="scientific">Photobacterium arenosum</name>
    <dbReference type="NCBI Taxonomy" id="2774143"/>
    <lineage>
        <taxon>Bacteria</taxon>
        <taxon>Pseudomonadati</taxon>
        <taxon>Pseudomonadota</taxon>
        <taxon>Gammaproteobacteria</taxon>
        <taxon>Vibrionales</taxon>
        <taxon>Vibrionaceae</taxon>
        <taxon>Photobacterium</taxon>
    </lineage>
</organism>
<feature type="domain" description="ABC transporter" evidence="5">
    <location>
        <begin position="51"/>
        <end position="286"/>
    </location>
</feature>
<sequence>MISTGISTCRNAALKVSTSKSYPAEARYTGLFPQHTHGGETVETSNTTPVLEIRNVTKTFGSTTALNNIRFDLLPGEVHAIAGENGAGKSTLMKIIDGIHQPDSGEMFINGEKVVVSSPLEAQKLGIGFVHQEIALCSDVSVAENIMMAKINSSDGWLVDYKTLYREAYEVVSQLADIDPRQKVSDLTISNQQLVEIAKALVLDCKILILDEPTAALTDQETDILFAIMQTLKAQGISIIYISHRMAEIFEQCDRVSVFRDGHYIHTKRIEDTTPQAIVQSLVGREIANLYPPKCQGQVENNPVILDVEGLSDGQRFNDIDFKVYQGEIFGVAGLIGAGRSEMVKGLCGLHTKQRGQLRFNGQPITINCYRDAIDKGIVYLSEDRKEEGLFLDLSIAVNVSALKLELVSEHGLISKDKEFDQTQTLTDRLNLKSGSLHHKVSSLSGGNQQKVALAKILSVNPKLIILDEPTRGIDVGAKSEIHKLIRDLANTGVGIIVISSELPEVIGLSDRVMVMRESRQMGLLTGDHITEQNIMHLASGSAELTQAAVQA</sequence>
<dbReference type="InterPro" id="IPR003439">
    <property type="entry name" value="ABC_transporter-like_ATP-bd"/>
</dbReference>
<dbReference type="InterPro" id="IPR003593">
    <property type="entry name" value="AAA+_ATPase"/>
</dbReference>
<dbReference type="InterPro" id="IPR050107">
    <property type="entry name" value="ABC_carbohydrate_import_ATPase"/>
</dbReference>
<gene>
    <name evidence="6" type="ORF">IFO68_03000</name>
</gene>
<evidence type="ECO:0000313" key="6">
    <source>
        <dbReference type="EMBL" id="MBD8511673.1"/>
    </source>
</evidence>
<proteinExistence type="predicted"/>
<keyword evidence="4 6" id="KW-0067">ATP-binding</keyword>
<evidence type="ECO:0000256" key="4">
    <source>
        <dbReference type="ARBA" id="ARBA00022840"/>
    </source>
</evidence>
<reference evidence="6 7" key="1">
    <citation type="submission" date="2020-09" db="EMBL/GenBank/DDBJ databases">
        <title>Photobacterium sp. CAU 1568 isolated from sand of Sido Beach.</title>
        <authorList>
            <person name="Kim W."/>
        </authorList>
    </citation>
    <scope>NUCLEOTIDE SEQUENCE [LARGE SCALE GENOMIC DNA]</scope>
    <source>
        <strain evidence="6 7">CAU 1568</strain>
    </source>
</reference>
<evidence type="ECO:0000256" key="2">
    <source>
        <dbReference type="ARBA" id="ARBA00022737"/>
    </source>
</evidence>
<dbReference type="PANTHER" id="PTHR43790">
    <property type="entry name" value="CARBOHYDRATE TRANSPORT ATP-BINDING PROTEIN MG119-RELATED"/>
    <property type="match status" value="1"/>
</dbReference>
<dbReference type="Proteomes" id="UP000649768">
    <property type="component" value="Unassembled WGS sequence"/>
</dbReference>
<dbReference type="SUPFAM" id="SSF52540">
    <property type="entry name" value="P-loop containing nucleoside triphosphate hydrolases"/>
    <property type="match status" value="2"/>
</dbReference>
<dbReference type="GO" id="GO:0005524">
    <property type="term" value="F:ATP binding"/>
    <property type="evidence" value="ECO:0007669"/>
    <property type="project" value="UniProtKB-KW"/>
</dbReference>
<dbReference type="Gene3D" id="3.40.50.300">
    <property type="entry name" value="P-loop containing nucleotide triphosphate hydrolases"/>
    <property type="match status" value="2"/>
</dbReference>
<accession>A0ABR9BHI0</accession>
<name>A0ABR9BHI0_9GAMM</name>
<evidence type="ECO:0000259" key="5">
    <source>
        <dbReference type="PROSITE" id="PS50893"/>
    </source>
</evidence>
<dbReference type="Pfam" id="PF00005">
    <property type="entry name" value="ABC_tran"/>
    <property type="match status" value="2"/>
</dbReference>
<keyword evidence="7" id="KW-1185">Reference proteome</keyword>
<dbReference type="PROSITE" id="PS50893">
    <property type="entry name" value="ABC_TRANSPORTER_2"/>
    <property type="match status" value="2"/>
</dbReference>
<dbReference type="PANTHER" id="PTHR43790:SF9">
    <property type="entry name" value="GALACTOFURANOSE TRANSPORTER ATP-BINDING PROTEIN YTFR"/>
    <property type="match status" value="1"/>
</dbReference>
<dbReference type="CDD" id="cd03216">
    <property type="entry name" value="ABC_Carb_Monos_I"/>
    <property type="match status" value="1"/>
</dbReference>
<evidence type="ECO:0000256" key="1">
    <source>
        <dbReference type="ARBA" id="ARBA00022448"/>
    </source>
</evidence>
<dbReference type="PROSITE" id="PS00211">
    <property type="entry name" value="ABC_TRANSPORTER_1"/>
    <property type="match status" value="1"/>
</dbReference>
<comment type="caution">
    <text evidence="6">The sequence shown here is derived from an EMBL/GenBank/DDBJ whole genome shotgun (WGS) entry which is preliminary data.</text>
</comment>
<dbReference type="InterPro" id="IPR027417">
    <property type="entry name" value="P-loop_NTPase"/>
</dbReference>
<keyword evidence="3" id="KW-0547">Nucleotide-binding</keyword>
<dbReference type="InterPro" id="IPR017871">
    <property type="entry name" value="ABC_transporter-like_CS"/>
</dbReference>
<dbReference type="CDD" id="cd03215">
    <property type="entry name" value="ABC_Carb_Monos_II"/>
    <property type="match status" value="1"/>
</dbReference>
<dbReference type="SMART" id="SM00382">
    <property type="entry name" value="AAA"/>
    <property type="match status" value="2"/>
</dbReference>
<dbReference type="EMBL" id="JACYTP010000001">
    <property type="protein sequence ID" value="MBD8511673.1"/>
    <property type="molecule type" value="Genomic_DNA"/>
</dbReference>
<keyword evidence="1" id="KW-0813">Transport</keyword>
<evidence type="ECO:0000256" key="3">
    <source>
        <dbReference type="ARBA" id="ARBA00022741"/>
    </source>
</evidence>
<keyword evidence="2" id="KW-0677">Repeat</keyword>
<feature type="domain" description="ABC transporter" evidence="5">
    <location>
        <begin position="299"/>
        <end position="543"/>
    </location>
</feature>
<protein>
    <submittedName>
        <fullName evidence="6">Sugar ABC transporter ATP-binding protein</fullName>
    </submittedName>
</protein>
<evidence type="ECO:0000313" key="7">
    <source>
        <dbReference type="Proteomes" id="UP000649768"/>
    </source>
</evidence>